<feature type="repeat" description="WD" evidence="3">
    <location>
        <begin position="959"/>
        <end position="982"/>
    </location>
</feature>
<dbReference type="InterPro" id="IPR051350">
    <property type="entry name" value="WD_repeat-ST_regulator"/>
</dbReference>
<dbReference type="PROSITE" id="PS50896">
    <property type="entry name" value="LISH"/>
    <property type="match status" value="2"/>
</dbReference>
<feature type="repeat" description="WD" evidence="3">
    <location>
        <begin position="1118"/>
        <end position="1160"/>
    </location>
</feature>
<dbReference type="EMBL" id="PNBA02000012">
    <property type="protein sequence ID" value="KAG6404768.1"/>
    <property type="molecule type" value="Genomic_DNA"/>
</dbReference>
<feature type="repeat" description="WD" evidence="3">
    <location>
        <begin position="861"/>
        <end position="902"/>
    </location>
</feature>
<dbReference type="PROSITE" id="PS50294">
    <property type="entry name" value="WD_REPEATS_REGION"/>
    <property type="match status" value="5"/>
</dbReference>
<comment type="caution">
    <text evidence="5">The sequence shown here is derived from an EMBL/GenBank/DDBJ whole genome shotgun (WGS) entry which is preliminary data.</text>
</comment>
<dbReference type="Pfam" id="PF00400">
    <property type="entry name" value="WD40"/>
    <property type="match status" value="8"/>
</dbReference>
<dbReference type="PROSITE" id="PS00678">
    <property type="entry name" value="WD_REPEATS_1"/>
    <property type="match status" value="3"/>
</dbReference>
<dbReference type="InterPro" id="IPR006594">
    <property type="entry name" value="LisH"/>
</dbReference>
<evidence type="ECO:0000313" key="6">
    <source>
        <dbReference type="Proteomes" id="UP000298416"/>
    </source>
</evidence>
<evidence type="ECO:0000256" key="3">
    <source>
        <dbReference type="PROSITE-ProRule" id="PRU00221"/>
    </source>
</evidence>
<dbReference type="AlphaFoldDB" id="A0A8X8X0Z3"/>
<dbReference type="InterPro" id="IPR019775">
    <property type="entry name" value="WD40_repeat_CS"/>
</dbReference>
<dbReference type="SUPFAM" id="SSF50978">
    <property type="entry name" value="WD40 repeat-like"/>
    <property type="match status" value="2"/>
</dbReference>
<keyword evidence="6" id="KW-1185">Reference proteome</keyword>
<evidence type="ECO:0000313" key="5">
    <source>
        <dbReference type="EMBL" id="KAG6404768.1"/>
    </source>
</evidence>
<keyword evidence="1 3" id="KW-0853">WD repeat</keyword>
<dbReference type="InterPro" id="IPR001680">
    <property type="entry name" value="WD40_rpt"/>
</dbReference>
<feature type="domain" description="CTLH" evidence="4">
    <location>
        <begin position="100"/>
        <end position="157"/>
    </location>
</feature>
<evidence type="ECO:0000256" key="1">
    <source>
        <dbReference type="ARBA" id="ARBA00022574"/>
    </source>
</evidence>
<dbReference type="Gene3D" id="2.130.10.10">
    <property type="entry name" value="YVTN repeat-like/Quinoprotein amine dehydrogenase"/>
    <property type="match status" value="4"/>
</dbReference>
<feature type="repeat" description="WD" evidence="3">
    <location>
        <begin position="540"/>
        <end position="575"/>
    </location>
</feature>
<dbReference type="PANTHER" id="PTHR22838:SF0">
    <property type="entry name" value="WD REPEAT-CONTAINING PROTEIN 26"/>
    <property type="match status" value="1"/>
</dbReference>
<gene>
    <name evidence="5" type="ORF">SASPL_132344</name>
</gene>
<dbReference type="PANTHER" id="PTHR22838">
    <property type="entry name" value="WD REPEAT PROTEIN 26-RELATED"/>
    <property type="match status" value="1"/>
</dbReference>
<dbReference type="InterPro" id="IPR020472">
    <property type="entry name" value="WD40_PAC1"/>
</dbReference>
<proteinExistence type="predicted"/>
<name>A0A8X8X0Z3_SALSN</name>
<evidence type="ECO:0000259" key="4">
    <source>
        <dbReference type="PROSITE" id="PS50897"/>
    </source>
</evidence>
<dbReference type="Pfam" id="PF23627">
    <property type="entry name" value="LisH_WDR26"/>
    <property type="match status" value="2"/>
</dbReference>
<dbReference type="InterPro" id="IPR036322">
    <property type="entry name" value="WD40_repeat_dom_sf"/>
</dbReference>
<organism evidence="5">
    <name type="scientific">Salvia splendens</name>
    <name type="common">Scarlet sage</name>
    <dbReference type="NCBI Taxonomy" id="180675"/>
    <lineage>
        <taxon>Eukaryota</taxon>
        <taxon>Viridiplantae</taxon>
        <taxon>Streptophyta</taxon>
        <taxon>Embryophyta</taxon>
        <taxon>Tracheophyta</taxon>
        <taxon>Spermatophyta</taxon>
        <taxon>Magnoliopsida</taxon>
        <taxon>eudicotyledons</taxon>
        <taxon>Gunneridae</taxon>
        <taxon>Pentapetalae</taxon>
        <taxon>asterids</taxon>
        <taxon>lamiids</taxon>
        <taxon>Lamiales</taxon>
        <taxon>Lamiaceae</taxon>
        <taxon>Nepetoideae</taxon>
        <taxon>Mentheae</taxon>
        <taxon>Salviinae</taxon>
        <taxon>Salvia</taxon>
        <taxon>Salvia subgen. Calosphace</taxon>
        <taxon>core Calosphace</taxon>
    </lineage>
</organism>
<dbReference type="SMART" id="SM00667">
    <property type="entry name" value="LisH"/>
    <property type="match status" value="2"/>
</dbReference>
<feature type="repeat" description="WD" evidence="3">
    <location>
        <begin position="272"/>
        <end position="305"/>
    </location>
</feature>
<protein>
    <recommendedName>
        <fullName evidence="4">CTLH domain-containing protein</fullName>
    </recommendedName>
</protein>
<dbReference type="SMART" id="SM00668">
    <property type="entry name" value="CTLH"/>
    <property type="match status" value="2"/>
</dbReference>
<dbReference type="PRINTS" id="PR00320">
    <property type="entry name" value="GPROTEINBRPT"/>
</dbReference>
<reference evidence="5" key="2">
    <citation type="submission" date="2020-08" db="EMBL/GenBank/DDBJ databases">
        <title>Plant Genome Project.</title>
        <authorList>
            <person name="Zhang R.-G."/>
        </authorList>
    </citation>
    <scope>NUCLEOTIDE SEQUENCE</scope>
    <source>
        <strain evidence="5">Huo1</strain>
        <tissue evidence="5">Leaf</tissue>
    </source>
</reference>
<dbReference type="InterPro" id="IPR006595">
    <property type="entry name" value="CTLH_C"/>
</dbReference>
<dbReference type="SMART" id="SM00320">
    <property type="entry name" value="WD40"/>
    <property type="match status" value="11"/>
</dbReference>
<feature type="repeat" description="WD" evidence="3">
    <location>
        <begin position="906"/>
        <end position="947"/>
    </location>
</feature>
<dbReference type="CDD" id="cd00200">
    <property type="entry name" value="WD40"/>
    <property type="match status" value="2"/>
</dbReference>
<keyword evidence="2" id="KW-0677">Repeat</keyword>
<reference evidence="5" key="1">
    <citation type="submission" date="2018-01" db="EMBL/GenBank/DDBJ databases">
        <authorList>
            <person name="Mao J.F."/>
        </authorList>
    </citation>
    <scope>NUCLEOTIDE SEQUENCE</scope>
    <source>
        <strain evidence="5">Huo1</strain>
        <tissue evidence="5">Leaf</tissue>
    </source>
</reference>
<sequence>MECVLFMGGVEDDEPPSKRVKVTSLDSGGIPNSLYLRQRGCSLTDSMARHLATEGDYEVVGSKGIIKKVELVRVIAEALYSLGYSKSGACLEEESGIPFHAPEIDFFMHHILEGQWDESVAVLHKFGVTDETIVKLASLAIFEQKFSELLDDGKIMDALKTLRTEITPLCVNYKRVRELSSFVLSPSQNLLDGTSSKGSKLESRKILLDKLRKLLPPKVIVPEKRLVQLVEQALVLQKDACKFHNSSVGKMSLLADHQCGRDHIPTQTLQVLQEHKDEILVLQFSHNGKYLASSSGDHLVIIWEVMDAGQVLLKHRLYGHQKSVSCISWSPDDKQLLTSGGELVRRWDVALGECLYIYEKSGLGLVSCAWAPDGKSVFCGVTDKSIIMWDLEGKELECWRRQRTLRNAYLGITSNTKELITVCKETVVLLFGWESKSERFIEEDQIITSFSLSGDGKFLLLSLWNEELHLWNIDGCPRLVSKYKGHKRSRLVLQSCFGGLDHAFISSGSEDSQVLFDSSASLLTCVYIWHRLSGELVLTLAGHTGAVNCVSWNPANPHMLASASDDRTIRIWGLNQYLSYRFYAMVSSETNNVLFMGGVEDDEPPSKRVKVTSLDSGGIPNSLYLRQRGCSLTDSMARHLATEGDDEVVGSKGIIKKVELVRVIAEALYSLGYSKSGACLEEESGIPFHAPEIDFFMQHILEGQWDESVAVLLKFGVKDETIVKLASLAIFEQKFSELLDDGKIMEALKTLRTEITPLCISYERVRELCSLVLSPSQNLVNGTSSKESKLESRKKLLDKLRKLLPPTVIVPEKRLVHLVEQALVLQKDACKFHNSSVGKMSLLADHQCGRDHIPTQTLQVLQEHKDDVLVLQFSHNGKYLASSSGDHLVIIWEVMDDSQVLLKHRLYGHQKSVFCISWSPDDNQLLTCGAEEIVRRWDVALGECLHIYEKSGLGLVSCAWAPDGKSLFSGVTDKSMIMWDLEGKELECWRGQRTLRNADLGITSNTKELITVCKETVVLLFGWESKSERLIEEDQIITSFSLSEDGKFLLLSLWNEELHLWNIDGCPRRVSKYKGHKRSRFVLQSCFGGLDHAFISSGSEDSQVYIWHRLSGELILTLAGHTGAVNCVSWNPANPHMLASASDDRTIRIWGLSQVNVSYNGRHSNGVHHCNGGS</sequence>
<dbReference type="PROSITE" id="PS50082">
    <property type="entry name" value="WD_REPEATS_2"/>
    <property type="match status" value="6"/>
</dbReference>
<dbReference type="Proteomes" id="UP000298416">
    <property type="component" value="Unassembled WGS sequence"/>
</dbReference>
<accession>A0A8X8X0Z3</accession>
<dbReference type="PROSITE" id="PS50897">
    <property type="entry name" value="CTLH"/>
    <property type="match status" value="2"/>
</dbReference>
<dbReference type="InterPro" id="IPR015943">
    <property type="entry name" value="WD40/YVTN_repeat-like_dom_sf"/>
</dbReference>
<feature type="domain" description="CTLH" evidence="4">
    <location>
        <begin position="689"/>
        <end position="746"/>
    </location>
</feature>
<evidence type="ECO:0000256" key="2">
    <source>
        <dbReference type="ARBA" id="ARBA00022737"/>
    </source>
</evidence>